<name>A0A1H4J718_9MICO</name>
<dbReference type="EMBL" id="FNRY01000001">
    <property type="protein sequence ID" value="SEB42090.1"/>
    <property type="molecule type" value="Genomic_DNA"/>
</dbReference>
<organism evidence="1 2">
    <name type="scientific">Paramicrobacterium humi</name>
    <dbReference type="NCBI Taxonomy" id="640635"/>
    <lineage>
        <taxon>Bacteria</taxon>
        <taxon>Bacillati</taxon>
        <taxon>Actinomycetota</taxon>
        <taxon>Actinomycetes</taxon>
        <taxon>Micrococcales</taxon>
        <taxon>Microbacteriaceae</taxon>
        <taxon>Paramicrobacterium</taxon>
    </lineage>
</organism>
<dbReference type="Pfam" id="PF14117">
    <property type="entry name" value="DUF4287"/>
    <property type="match status" value="1"/>
</dbReference>
<evidence type="ECO:0000313" key="2">
    <source>
        <dbReference type="Proteomes" id="UP000199183"/>
    </source>
</evidence>
<gene>
    <name evidence="1" type="ORF">SAMN04489806_0530</name>
</gene>
<reference evidence="1 2" key="1">
    <citation type="submission" date="2016-10" db="EMBL/GenBank/DDBJ databases">
        <authorList>
            <person name="de Groot N.N."/>
        </authorList>
    </citation>
    <scope>NUCLEOTIDE SEQUENCE [LARGE SCALE GENOMIC DNA]</scope>
    <source>
        <strain evidence="1 2">DSM 21799</strain>
    </source>
</reference>
<dbReference type="STRING" id="640635.SAMN04489806_0530"/>
<evidence type="ECO:0000313" key="1">
    <source>
        <dbReference type="EMBL" id="SEB42090.1"/>
    </source>
</evidence>
<dbReference type="Proteomes" id="UP000199183">
    <property type="component" value="Unassembled WGS sequence"/>
</dbReference>
<dbReference type="AlphaFoldDB" id="A0A1H4J718"/>
<accession>A0A1H4J718</accession>
<protein>
    <recommendedName>
        <fullName evidence="3">Valyl-tRNA synthetase</fullName>
    </recommendedName>
</protein>
<sequence length="97" mass="10437">MSFQAYLDAIEAKTGLTPRQLVDKAAERGFGADSKAAPILEWLKEDYGLGRGHGMALVHVITKGDRISTKHVGTDGAHADASDRLWLDGIATKPADY</sequence>
<evidence type="ECO:0008006" key="3">
    <source>
        <dbReference type="Google" id="ProtNLM"/>
    </source>
</evidence>
<proteinExistence type="predicted"/>
<dbReference type="OrthoDB" id="4559052at2"/>
<keyword evidence="2" id="KW-1185">Reference proteome</keyword>
<dbReference type="InterPro" id="IPR025629">
    <property type="entry name" value="DUF4287"/>
</dbReference>
<dbReference type="RefSeq" id="WP_091179551.1">
    <property type="nucleotide sequence ID" value="NZ_FNRY01000001.1"/>
</dbReference>